<sequence>MLYVSKIDKIIKDTLNEHNLEINYTFSDSLEVPMSYNKSTNTIKCNYIRLNGYKSVMNSRLKESDENFVRLIIYRQIGHYLDFKNNWHDLRTLMYGEDDEKEELRAKLNYNAWEYGRTLVPEHLLHAYDKFRELEKTTVHS</sequence>
<comment type="caution">
    <text evidence="1">The sequence shown here is derived from an EMBL/GenBank/DDBJ whole genome shotgun (WGS) entry which is preliminary data.</text>
</comment>
<proteinExistence type="predicted"/>
<evidence type="ECO:0000313" key="2">
    <source>
        <dbReference type="Proteomes" id="UP000248066"/>
    </source>
</evidence>
<keyword evidence="2" id="KW-1185">Reference proteome</keyword>
<gene>
    <name evidence="1" type="ORF">CR205_10525</name>
</gene>
<dbReference type="OrthoDB" id="2965969at2"/>
<evidence type="ECO:0000313" key="1">
    <source>
        <dbReference type="EMBL" id="PYZ98975.1"/>
    </source>
</evidence>
<reference evidence="1 2" key="1">
    <citation type="submission" date="2017-10" db="EMBL/GenBank/DDBJ databases">
        <title>Bacillus sp. nov., a halophilic bacterium isolated from a Yangshapao Lake.</title>
        <authorList>
            <person name="Wang H."/>
        </authorList>
    </citation>
    <scope>NUCLEOTIDE SEQUENCE [LARGE SCALE GENOMIC DNA]</scope>
    <source>
        <strain evidence="1 2">YSP-3</strain>
    </source>
</reference>
<dbReference type="EMBL" id="PDOF01000001">
    <property type="protein sequence ID" value="PYZ98975.1"/>
    <property type="molecule type" value="Genomic_DNA"/>
</dbReference>
<dbReference type="Proteomes" id="UP000248066">
    <property type="component" value="Unassembled WGS sequence"/>
</dbReference>
<organism evidence="1 2">
    <name type="scientific">Alteribacter lacisalsi</name>
    <dbReference type="NCBI Taxonomy" id="2045244"/>
    <lineage>
        <taxon>Bacteria</taxon>
        <taxon>Bacillati</taxon>
        <taxon>Bacillota</taxon>
        <taxon>Bacilli</taxon>
        <taxon>Bacillales</taxon>
        <taxon>Bacillaceae</taxon>
        <taxon>Alteribacter</taxon>
    </lineage>
</organism>
<accession>A0A2W0HN26</accession>
<protein>
    <submittedName>
        <fullName evidence="1">Uncharacterized protein</fullName>
    </submittedName>
</protein>
<name>A0A2W0HN26_9BACI</name>
<dbReference type="AlphaFoldDB" id="A0A2W0HN26"/>
<dbReference type="RefSeq" id="WP_110519318.1">
    <property type="nucleotide sequence ID" value="NZ_PDOF01000001.1"/>
</dbReference>